<keyword evidence="3" id="KW-1185">Reference proteome</keyword>
<reference evidence="2" key="1">
    <citation type="submission" date="2022-11" db="EMBL/GenBank/DDBJ databases">
        <title>Centuries of genome instability and evolution in soft-shell clam transmissible cancer (bioRxiv).</title>
        <authorList>
            <person name="Hart S.F.M."/>
            <person name="Yonemitsu M.A."/>
            <person name="Giersch R.M."/>
            <person name="Beal B.F."/>
            <person name="Arriagada G."/>
            <person name="Davis B.W."/>
            <person name="Ostrander E.A."/>
            <person name="Goff S.P."/>
            <person name="Metzger M.J."/>
        </authorList>
    </citation>
    <scope>NUCLEOTIDE SEQUENCE</scope>
    <source>
        <strain evidence="2">MELC-2E11</strain>
        <tissue evidence="2">Siphon/mantle</tissue>
    </source>
</reference>
<dbReference type="EMBL" id="CP111019">
    <property type="protein sequence ID" value="WAR11716.1"/>
    <property type="molecule type" value="Genomic_DNA"/>
</dbReference>
<evidence type="ECO:0000313" key="2">
    <source>
        <dbReference type="EMBL" id="WAR11716.1"/>
    </source>
</evidence>
<sequence>MFIPAVLPGSKWKHEQASTEMFDYLVAENKLLPEFDKYGLTELDRVFIKEQIDRPSEPEIAGSSTPDQKEVGNLYDMFHTRRTLHSRAYQHKTTKIIEKMKKLKMSESIHDMKAFSQMTDHVFNLIVSSTDTDLNESREILKKVLRRELYKFVGQIQMLKELVTLDYGMKDKNPIGSVRFYSKDEPNKAGPIRQDQKPSFIPDHFTEQQTRIYSKELDTGFLKVVREVLNSLSDKTTESGDKNSPDEKDKSTKSSNDTEGGYDLHSPSPDEGYM</sequence>
<dbReference type="SUPFAM" id="SSF109604">
    <property type="entry name" value="HD-domain/PDEase-like"/>
    <property type="match status" value="1"/>
</dbReference>
<dbReference type="Proteomes" id="UP001164746">
    <property type="component" value="Chromosome 8"/>
</dbReference>
<feature type="region of interest" description="Disordered" evidence="1">
    <location>
        <begin position="232"/>
        <end position="274"/>
    </location>
</feature>
<dbReference type="PANTHER" id="PTHR11373:SF4">
    <property type="entry name" value="DEOXYNUCLEOSIDE TRIPHOSPHATE TRIPHOSPHOHYDROLASE SAMHD1"/>
    <property type="match status" value="1"/>
</dbReference>
<dbReference type="Gene3D" id="1.10.3210.10">
    <property type="entry name" value="Hypothetical protein af1432"/>
    <property type="match status" value="1"/>
</dbReference>
<dbReference type="Gene3D" id="3.30.70.2760">
    <property type="match status" value="1"/>
</dbReference>
<protein>
    <submittedName>
        <fullName evidence="2">SAMH1-like protein</fullName>
    </submittedName>
</protein>
<dbReference type="InterPro" id="IPR050135">
    <property type="entry name" value="dGTPase-like"/>
</dbReference>
<name>A0ABY7ESD3_MYAAR</name>
<feature type="region of interest" description="Disordered" evidence="1">
    <location>
        <begin position="178"/>
        <end position="201"/>
    </location>
</feature>
<organism evidence="2 3">
    <name type="scientific">Mya arenaria</name>
    <name type="common">Soft-shell clam</name>
    <dbReference type="NCBI Taxonomy" id="6604"/>
    <lineage>
        <taxon>Eukaryota</taxon>
        <taxon>Metazoa</taxon>
        <taxon>Spiralia</taxon>
        <taxon>Lophotrochozoa</taxon>
        <taxon>Mollusca</taxon>
        <taxon>Bivalvia</taxon>
        <taxon>Autobranchia</taxon>
        <taxon>Heteroconchia</taxon>
        <taxon>Euheterodonta</taxon>
        <taxon>Imparidentia</taxon>
        <taxon>Neoheterodontei</taxon>
        <taxon>Myida</taxon>
        <taxon>Myoidea</taxon>
        <taxon>Myidae</taxon>
        <taxon>Mya</taxon>
    </lineage>
</organism>
<evidence type="ECO:0000256" key="1">
    <source>
        <dbReference type="SAM" id="MobiDB-lite"/>
    </source>
</evidence>
<feature type="compositionally biased region" description="Basic and acidic residues" evidence="1">
    <location>
        <begin position="235"/>
        <end position="252"/>
    </location>
</feature>
<dbReference type="PANTHER" id="PTHR11373">
    <property type="entry name" value="DEOXYNUCLEOSIDE TRIPHOSPHATE TRIPHOSPHOHYDROLASE"/>
    <property type="match status" value="1"/>
</dbReference>
<proteinExistence type="predicted"/>
<accession>A0ABY7ESD3</accession>
<gene>
    <name evidence="2" type="ORF">MAR_025896</name>
</gene>
<evidence type="ECO:0000313" key="3">
    <source>
        <dbReference type="Proteomes" id="UP001164746"/>
    </source>
</evidence>